<evidence type="ECO:0000313" key="2">
    <source>
        <dbReference type="EMBL" id="KAL1005609.1"/>
    </source>
</evidence>
<name>A0ABD0X9F2_UMBPY</name>
<gene>
    <name evidence="2" type="ORF">UPYG_G00061310</name>
</gene>
<dbReference type="SUPFAM" id="SSF48726">
    <property type="entry name" value="Immunoglobulin"/>
    <property type="match status" value="7"/>
</dbReference>
<proteinExistence type="predicted"/>
<dbReference type="Gene3D" id="2.60.40.10">
    <property type="entry name" value="Immunoglobulins"/>
    <property type="match status" value="10"/>
</dbReference>
<feature type="domain" description="Immunoglobulin" evidence="1">
    <location>
        <begin position="844"/>
        <end position="937"/>
    </location>
</feature>
<reference evidence="2 3" key="1">
    <citation type="submission" date="2024-06" db="EMBL/GenBank/DDBJ databases">
        <authorList>
            <person name="Pan Q."/>
            <person name="Wen M."/>
            <person name="Jouanno E."/>
            <person name="Zahm M."/>
            <person name="Klopp C."/>
            <person name="Cabau C."/>
            <person name="Louis A."/>
            <person name="Berthelot C."/>
            <person name="Parey E."/>
            <person name="Roest Crollius H."/>
            <person name="Montfort J."/>
            <person name="Robinson-Rechavi M."/>
            <person name="Bouchez O."/>
            <person name="Lampietro C."/>
            <person name="Lopez Roques C."/>
            <person name="Donnadieu C."/>
            <person name="Postlethwait J."/>
            <person name="Bobe J."/>
            <person name="Verreycken H."/>
            <person name="Guiguen Y."/>
        </authorList>
    </citation>
    <scope>NUCLEOTIDE SEQUENCE [LARGE SCALE GENOMIC DNA]</scope>
    <source>
        <strain evidence="2">Up_M1</strain>
        <tissue evidence="2">Testis</tissue>
    </source>
</reference>
<feature type="domain" description="Immunoglobulin" evidence="1">
    <location>
        <begin position="10"/>
        <end position="103"/>
    </location>
</feature>
<dbReference type="InterPro" id="IPR036179">
    <property type="entry name" value="Ig-like_dom_sf"/>
</dbReference>
<feature type="domain" description="Immunoglobulin" evidence="1">
    <location>
        <begin position="660"/>
        <end position="753"/>
    </location>
</feature>
<dbReference type="InterPro" id="IPR003599">
    <property type="entry name" value="Ig_sub"/>
</dbReference>
<dbReference type="PANTHER" id="PTHR21063">
    <property type="entry name" value="LFA-3"/>
    <property type="match status" value="1"/>
</dbReference>
<feature type="domain" description="Immunoglobulin" evidence="1">
    <location>
        <begin position="104"/>
        <end position="197"/>
    </location>
</feature>
<evidence type="ECO:0000313" key="3">
    <source>
        <dbReference type="Proteomes" id="UP001557470"/>
    </source>
</evidence>
<dbReference type="PANTHER" id="PTHR21063:SF4">
    <property type="entry name" value="CD48 ANTIGEN-RELATED"/>
    <property type="match status" value="1"/>
</dbReference>
<feature type="domain" description="Immunoglobulin" evidence="1">
    <location>
        <begin position="288"/>
        <end position="381"/>
    </location>
</feature>
<dbReference type="AlphaFoldDB" id="A0ABD0X9F2"/>
<dbReference type="InterPro" id="IPR006626">
    <property type="entry name" value="PbH1"/>
</dbReference>
<sequence>MDPSCLELRGQQLKKNAGESLVLTPNKVPTNINSIIWKNGREKVADWDKDFGLEIYGIYKYRTELDQTTGVLTINNLSIKDSGVYSVEINSKVFGTTFTVYVFSQQLNKKAGKSLVLTPNKVPTNINSIIWKNGIEKVAEWDKDFGLEIYGNYKERTELDQATGVLTINNLSIKDSGVYSVEINSKVFETPFTVSVFKAVPNPQITYSCNSDKTLCTLTCDGDTTDAGTVSYQWKIGEGNFEQIGKQLGVTKTGYFKTSYTCQLVNAVSSATAVFDEDIFGPVFVFPGQQLNRKAGDILVLTPNKVPTNINSIIWKNGREKVAEWDKDFGLEIYGIYKYRTVLDQITGVLTINNLSIKDSGVYSVEINSKVFETTFTVSVFSHQLNNKLGDSLVLTPNKVPTNINSIIWKNGIEKVAEWDKDFGLEIYGNYKYRTELDQATGVLTINNLSIKDSGVYSVEINSKVFETTFTVFVFKAVPNPQITYSCNSDKTLCTLSCDGDTTDAGTVSYQWKIGEGNFEQIGKQLGVTKTGYFKTSYTCQLVNAVSSATAVFDEEIFGPVFVFPGQQLNRKAGDSLVLTPNKVPTNINSIIWKNGREKVAEWDKDFGLEIYGIYKERTVLDQTTGVLTINNLSIKDSGVYSVEINSKVLKRTFTVSVFSHQLNNKVGDSLVLTPNKVPTNINSIIWKNGREKVAEWDKDFGLEIYGNYKDRTELDQTTGVLTINNLSIKDSGVYSVEINSKVFETTFTVSVFKAVPNPQITYSCNSDKTLCTLTCDGDTTDAGTVSYQWKIGEGNFEQIGKQLGVTKTGYFKTSYTCQLVNAVSSATAVFDEDIFGPVFVFPGQQLNRKAGDSLVLTPNKVPTNINSIIWKNGREKVAEWDKDFDLEIYGIYKYRTELDQTTGVLTINNLSIKDSGVYSVEINSKVFETTFTVSVFSMAGDQNAGRSVRDV</sequence>
<organism evidence="2 3">
    <name type="scientific">Umbra pygmaea</name>
    <name type="common">Eastern mudminnow</name>
    <dbReference type="NCBI Taxonomy" id="75934"/>
    <lineage>
        <taxon>Eukaryota</taxon>
        <taxon>Metazoa</taxon>
        <taxon>Chordata</taxon>
        <taxon>Craniata</taxon>
        <taxon>Vertebrata</taxon>
        <taxon>Euteleostomi</taxon>
        <taxon>Actinopterygii</taxon>
        <taxon>Neopterygii</taxon>
        <taxon>Teleostei</taxon>
        <taxon>Protacanthopterygii</taxon>
        <taxon>Esociformes</taxon>
        <taxon>Umbridae</taxon>
        <taxon>Umbra</taxon>
    </lineage>
</organism>
<comment type="caution">
    <text evidence="2">The sequence shown here is derived from an EMBL/GenBank/DDBJ whole genome shotgun (WGS) entry which is preliminary data.</text>
</comment>
<dbReference type="SMART" id="SM00409">
    <property type="entry name" value="IG"/>
    <property type="match status" value="7"/>
</dbReference>
<feature type="domain" description="Immunoglobulin" evidence="1">
    <location>
        <begin position="382"/>
        <end position="475"/>
    </location>
</feature>
<accession>A0ABD0X9F2</accession>
<dbReference type="EMBL" id="JAGEUA010000002">
    <property type="protein sequence ID" value="KAL1005609.1"/>
    <property type="molecule type" value="Genomic_DNA"/>
</dbReference>
<dbReference type="Proteomes" id="UP001557470">
    <property type="component" value="Unassembled WGS sequence"/>
</dbReference>
<dbReference type="SMART" id="SM00710">
    <property type="entry name" value="PbH1"/>
    <property type="match status" value="7"/>
</dbReference>
<protein>
    <recommendedName>
        <fullName evidence="1">Immunoglobulin domain-containing protein</fullName>
    </recommendedName>
</protein>
<feature type="domain" description="Immunoglobulin" evidence="1">
    <location>
        <begin position="566"/>
        <end position="659"/>
    </location>
</feature>
<dbReference type="InterPro" id="IPR013783">
    <property type="entry name" value="Ig-like_fold"/>
</dbReference>
<keyword evidence="3" id="KW-1185">Reference proteome</keyword>
<evidence type="ECO:0000259" key="1">
    <source>
        <dbReference type="SMART" id="SM00409"/>
    </source>
</evidence>